<accession>A0AA37MAH7</accession>
<reference evidence="2" key="1">
    <citation type="journal article" date="2016" name="Front. Microbiol.">
        <title>Genome Sequence of the Piezophilic, Mesophilic Sulfate-Reducing Bacterium Desulfovibrio indicus J2T.</title>
        <authorList>
            <person name="Cao J."/>
            <person name="Maignien L."/>
            <person name="Shao Z."/>
            <person name="Alain K."/>
            <person name="Jebbar M."/>
        </authorList>
    </citation>
    <scope>NUCLEOTIDE SEQUENCE</scope>
    <source>
        <strain evidence="2">NBRC 103626</strain>
    </source>
</reference>
<keyword evidence="3" id="KW-1185">Reference proteome</keyword>
<protein>
    <submittedName>
        <fullName evidence="2">Uncharacterized protein</fullName>
    </submittedName>
</protein>
<dbReference type="Proteomes" id="UP001055108">
    <property type="component" value="Unassembled WGS sequence"/>
</dbReference>
<feature type="compositionally biased region" description="Polar residues" evidence="1">
    <location>
        <begin position="128"/>
        <end position="137"/>
    </location>
</feature>
<feature type="compositionally biased region" description="Low complexity" evidence="1">
    <location>
        <begin position="138"/>
        <end position="150"/>
    </location>
</feature>
<organism evidence="2 3">
    <name type="scientific">Methylobacterium gregans</name>
    <dbReference type="NCBI Taxonomy" id="374424"/>
    <lineage>
        <taxon>Bacteria</taxon>
        <taxon>Pseudomonadati</taxon>
        <taxon>Pseudomonadota</taxon>
        <taxon>Alphaproteobacteria</taxon>
        <taxon>Hyphomicrobiales</taxon>
        <taxon>Methylobacteriaceae</taxon>
        <taxon>Methylobacterium</taxon>
    </lineage>
</organism>
<feature type="region of interest" description="Disordered" evidence="1">
    <location>
        <begin position="45"/>
        <end position="65"/>
    </location>
</feature>
<dbReference type="AlphaFoldDB" id="A0AA37MAH7"/>
<feature type="region of interest" description="Disordered" evidence="1">
    <location>
        <begin position="96"/>
        <end position="204"/>
    </location>
</feature>
<reference evidence="2" key="2">
    <citation type="submission" date="2021-08" db="EMBL/GenBank/DDBJ databases">
        <authorList>
            <person name="Tani A."/>
            <person name="Ola A."/>
            <person name="Ogura Y."/>
            <person name="Katsura K."/>
            <person name="Hayashi T."/>
        </authorList>
    </citation>
    <scope>NUCLEOTIDE SEQUENCE</scope>
    <source>
        <strain evidence="2">NBRC 103626</strain>
    </source>
</reference>
<feature type="compositionally biased region" description="Low complexity" evidence="1">
    <location>
        <begin position="217"/>
        <end position="231"/>
    </location>
</feature>
<comment type="caution">
    <text evidence="2">The sequence shown here is derived from an EMBL/GenBank/DDBJ whole genome shotgun (WGS) entry which is preliminary data.</text>
</comment>
<gene>
    <name evidence="2" type="ORF">NBEOAGPD_1728</name>
</gene>
<evidence type="ECO:0000256" key="1">
    <source>
        <dbReference type="SAM" id="MobiDB-lite"/>
    </source>
</evidence>
<evidence type="ECO:0000313" key="3">
    <source>
        <dbReference type="Proteomes" id="UP001055108"/>
    </source>
</evidence>
<feature type="region of interest" description="Disordered" evidence="1">
    <location>
        <begin position="217"/>
        <end position="237"/>
    </location>
</feature>
<evidence type="ECO:0000313" key="2">
    <source>
        <dbReference type="EMBL" id="GJD78512.1"/>
    </source>
</evidence>
<sequence length="237" mass="25777">MVILDQTERRLTLSPLANLEPGWESWRPSQRLKILSRPLILRLFSDPPGPTAPSRSTREVHSPGRQEFLPCPAPTSAVADKRSFFAVSSPTTCASGSVSMRSCAPSATPRPARPGGWRNACGMGQRPCSPSSVSTGRSHAPISPASPSNISKRRPSRTIRWSAKSGGIPSPRIFEPRTTLPPEPRQETKPIQKKARTWSSMTRPLGFSSMKVAWTVSSATARSTTSPPFAARPRNSR</sequence>
<dbReference type="EMBL" id="BPQM01000034">
    <property type="protein sequence ID" value="GJD78512.1"/>
    <property type="molecule type" value="Genomic_DNA"/>
</dbReference>
<proteinExistence type="predicted"/>
<name>A0AA37MAH7_9HYPH</name>